<dbReference type="SMART" id="SM00181">
    <property type="entry name" value="EGF"/>
    <property type="match status" value="2"/>
</dbReference>
<keyword evidence="10 17" id="KW-1133">Transmembrane helix</keyword>
<dbReference type="PROSITE" id="PS00010">
    <property type="entry name" value="ASX_HYDROXYL"/>
    <property type="match status" value="1"/>
</dbReference>
<gene>
    <name evidence="20" type="ORF">CIPAW_15G028100</name>
</gene>
<keyword evidence="2" id="KW-0723">Serine/threonine-protein kinase</keyword>
<evidence type="ECO:0000256" key="5">
    <source>
        <dbReference type="ARBA" id="ARBA00022692"/>
    </source>
</evidence>
<dbReference type="GO" id="GO:0007166">
    <property type="term" value="P:cell surface receptor signaling pathway"/>
    <property type="evidence" value="ECO:0007669"/>
    <property type="project" value="InterPro"/>
</dbReference>
<dbReference type="PANTHER" id="PTHR27005">
    <property type="entry name" value="WALL-ASSOCIATED RECEPTOR KINASE-LIKE 21"/>
    <property type="match status" value="1"/>
</dbReference>
<dbReference type="PROSITE" id="PS00108">
    <property type="entry name" value="PROTEIN_KINASE_ST"/>
    <property type="match status" value="1"/>
</dbReference>
<evidence type="ECO:0000256" key="10">
    <source>
        <dbReference type="ARBA" id="ARBA00022989"/>
    </source>
</evidence>
<dbReference type="Proteomes" id="UP000811609">
    <property type="component" value="Chromosome 15"/>
</dbReference>
<dbReference type="GO" id="GO:0005524">
    <property type="term" value="F:ATP binding"/>
    <property type="evidence" value="ECO:0007669"/>
    <property type="project" value="UniProtKB-KW"/>
</dbReference>
<evidence type="ECO:0000256" key="16">
    <source>
        <dbReference type="PROSITE-ProRule" id="PRU00076"/>
    </source>
</evidence>
<dbReference type="PROSITE" id="PS50026">
    <property type="entry name" value="EGF_3"/>
    <property type="match status" value="1"/>
</dbReference>
<organism evidence="20 21">
    <name type="scientific">Carya illinoinensis</name>
    <name type="common">Pecan</name>
    <dbReference type="NCBI Taxonomy" id="32201"/>
    <lineage>
        <taxon>Eukaryota</taxon>
        <taxon>Viridiplantae</taxon>
        <taxon>Streptophyta</taxon>
        <taxon>Embryophyta</taxon>
        <taxon>Tracheophyta</taxon>
        <taxon>Spermatophyta</taxon>
        <taxon>Magnoliopsida</taxon>
        <taxon>eudicotyledons</taxon>
        <taxon>Gunneridae</taxon>
        <taxon>Pentapetalae</taxon>
        <taxon>rosids</taxon>
        <taxon>fabids</taxon>
        <taxon>Fagales</taxon>
        <taxon>Juglandaceae</taxon>
        <taxon>Carya</taxon>
    </lineage>
</organism>
<sequence>MMFQSGAQQRQHKERLIFKKAQELKEDHGLQWKAFASSASTWVDIPYPFGTSEGCYLDSTFNITCNNISHPRKPSLRPDMFVKNISIVDGELRVSNPVASLCKFANPKACNKHDPYTRCQQGPSSPNSKNSALTISYSGNSALFKLSNFRVSNKRNKITAVGCGVYSFIQGSVEQEGFTTGCLSLCNDHATDVVNGSCSGIGCCQTEIPKGATEFNLSVRSLSDDTKTIGIGECAYGFILEEQAYNFSYSDFKDLKNREDVTLVLDWAVGNEACEDAKKKKDSYACKATNSYCYNSSNGPGYRCNCSDGYHGNPYLPSGPESCQDINECISLPKPCAGNATCNNTDGNYTCTCRHGFEGDGMMPPGIGCRAKESQSRMIPIALGASTCLGILFLLIGGWGSYKVVKKRKRIERRQEFFKRNGGLLLQQQISQSELNVANTKLFNSKDLEKATDHFNDNRILGQGGQGTVYKEIAGALYYLHSAASLPIYHRDIKSTNILLDDKYRAKVADFGTSRSVAIDQTHLTTLVHGTFGYLDPEYFQSSQFTQKSDVYSFGVVLVELLTGEKAISLTRTPEAKSLATYFICSMEENNLFDILDRRVLKEAVKEELITVANLAKRCLNLDGKKRPTMQEVSMELEAVKISQKASSLEMCKRDDRPTMTEVAVMLDGLRGKEKQTRKEADLNTEESEYLLSTYPHSLSIDVGVGCSSTSTLDST</sequence>
<dbReference type="GO" id="GO:0004674">
    <property type="term" value="F:protein serine/threonine kinase activity"/>
    <property type="evidence" value="ECO:0007669"/>
    <property type="project" value="UniProtKB-KW"/>
</dbReference>
<evidence type="ECO:0000256" key="1">
    <source>
        <dbReference type="ARBA" id="ARBA00004479"/>
    </source>
</evidence>
<keyword evidence="12" id="KW-1015">Disulfide bond</keyword>
<keyword evidence="2" id="KW-0418">Kinase</keyword>
<dbReference type="InterPro" id="IPR001881">
    <property type="entry name" value="EGF-like_Ca-bd_dom"/>
</dbReference>
<feature type="transmembrane region" description="Helical" evidence="17">
    <location>
        <begin position="378"/>
        <end position="405"/>
    </location>
</feature>
<dbReference type="Pfam" id="PF00069">
    <property type="entry name" value="Pkinase"/>
    <property type="match status" value="1"/>
</dbReference>
<dbReference type="AlphaFoldDB" id="A0A8T1N836"/>
<dbReference type="InterPro" id="IPR000719">
    <property type="entry name" value="Prot_kinase_dom"/>
</dbReference>
<comment type="catalytic activity">
    <reaction evidence="14">
        <text>L-seryl-[protein] + ATP = O-phospho-L-seryl-[protein] + ADP + H(+)</text>
        <dbReference type="Rhea" id="RHEA:17989"/>
        <dbReference type="Rhea" id="RHEA-COMP:9863"/>
        <dbReference type="Rhea" id="RHEA-COMP:11604"/>
        <dbReference type="ChEBI" id="CHEBI:15378"/>
        <dbReference type="ChEBI" id="CHEBI:29999"/>
        <dbReference type="ChEBI" id="CHEBI:30616"/>
        <dbReference type="ChEBI" id="CHEBI:83421"/>
        <dbReference type="ChEBI" id="CHEBI:456216"/>
    </reaction>
</comment>
<feature type="domain" description="EGF-like" evidence="19">
    <location>
        <begin position="325"/>
        <end position="360"/>
    </location>
</feature>
<keyword evidence="21" id="KW-1185">Reference proteome</keyword>
<comment type="caution">
    <text evidence="20">The sequence shown here is derived from an EMBL/GenBank/DDBJ whole genome shotgun (WGS) entry which is preliminary data.</text>
</comment>
<name>A0A8T1N836_CARIL</name>
<evidence type="ECO:0000256" key="15">
    <source>
        <dbReference type="ARBA" id="ARBA00047951"/>
    </source>
</evidence>
<dbReference type="FunFam" id="1.10.510.10:FF:001470">
    <property type="entry name" value="Os04g0517700 protein"/>
    <property type="match status" value="1"/>
</dbReference>
<dbReference type="InterPro" id="IPR049883">
    <property type="entry name" value="NOTCH1_EGF-like"/>
</dbReference>
<dbReference type="GO" id="GO:0005886">
    <property type="term" value="C:plasma membrane"/>
    <property type="evidence" value="ECO:0007669"/>
    <property type="project" value="TreeGrafter"/>
</dbReference>
<evidence type="ECO:0000256" key="13">
    <source>
        <dbReference type="ARBA" id="ARBA00023180"/>
    </source>
</evidence>
<dbReference type="InterPro" id="IPR018097">
    <property type="entry name" value="EGF_Ca-bd_CS"/>
</dbReference>
<keyword evidence="3 16" id="KW-0245">EGF-like domain</keyword>
<dbReference type="InterPro" id="IPR000152">
    <property type="entry name" value="EGF-type_Asp/Asn_hydroxyl_site"/>
</dbReference>
<dbReference type="EMBL" id="CM031823">
    <property type="protein sequence ID" value="KAG6626152.1"/>
    <property type="molecule type" value="Genomic_DNA"/>
</dbReference>
<dbReference type="InterPro" id="IPR000742">
    <property type="entry name" value="EGF"/>
</dbReference>
<evidence type="ECO:0000256" key="17">
    <source>
        <dbReference type="SAM" id="Phobius"/>
    </source>
</evidence>
<keyword evidence="4" id="KW-0808">Transferase</keyword>
<dbReference type="PROSITE" id="PS50011">
    <property type="entry name" value="PROTEIN_KINASE_DOM"/>
    <property type="match status" value="1"/>
</dbReference>
<dbReference type="SMART" id="SM00179">
    <property type="entry name" value="EGF_CA"/>
    <property type="match status" value="1"/>
</dbReference>
<evidence type="ECO:0000256" key="14">
    <source>
        <dbReference type="ARBA" id="ARBA00047558"/>
    </source>
</evidence>
<evidence type="ECO:0000256" key="7">
    <source>
        <dbReference type="ARBA" id="ARBA00022737"/>
    </source>
</evidence>
<reference evidence="20" key="1">
    <citation type="submission" date="2020-12" db="EMBL/GenBank/DDBJ databases">
        <title>WGS assembly of Carya illinoinensis cv. Pawnee.</title>
        <authorList>
            <person name="Platts A."/>
            <person name="Shu S."/>
            <person name="Wright S."/>
            <person name="Barry K."/>
            <person name="Edger P."/>
            <person name="Pires J.C."/>
            <person name="Schmutz J."/>
        </authorList>
    </citation>
    <scope>NUCLEOTIDE SEQUENCE</scope>
    <source>
        <tissue evidence="20">Leaf</tissue>
    </source>
</reference>
<evidence type="ECO:0000313" key="21">
    <source>
        <dbReference type="Proteomes" id="UP000811609"/>
    </source>
</evidence>
<comment type="catalytic activity">
    <reaction evidence="15">
        <text>L-threonyl-[protein] + ATP = O-phospho-L-threonyl-[protein] + ADP + H(+)</text>
        <dbReference type="Rhea" id="RHEA:46608"/>
        <dbReference type="Rhea" id="RHEA-COMP:11060"/>
        <dbReference type="Rhea" id="RHEA-COMP:11605"/>
        <dbReference type="ChEBI" id="CHEBI:15378"/>
        <dbReference type="ChEBI" id="CHEBI:30013"/>
        <dbReference type="ChEBI" id="CHEBI:30616"/>
        <dbReference type="ChEBI" id="CHEBI:61977"/>
        <dbReference type="ChEBI" id="CHEBI:456216"/>
    </reaction>
</comment>
<evidence type="ECO:0000256" key="8">
    <source>
        <dbReference type="ARBA" id="ARBA00022741"/>
    </source>
</evidence>
<dbReference type="Pfam" id="PF07645">
    <property type="entry name" value="EGF_CA"/>
    <property type="match status" value="1"/>
</dbReference>
<evidence type="ECO:0000259" key="18">
    <source>
        <dbReference type="PROSITE" id="PS50011"/>
    </source>
</evidence>
<protein>
    <submittedName>
        <fullName evidence="20">Uncharacterized protein</fullName>
    </submittedName>
</protein>
<evidence type="ECO:0000256" key="6">
    <source>
        <dbReference type="ARBA" id="ARBA00022729"/>
    </source>
</evidence>
<keyword evidence="13" id="KW-0325">Glycoprotein</keyword>
<evidence type="ECO:0000256" key="12">
    <source>
        <dbReference type="ARBA" id="ARBA00023157"/>
    </source>
</evidence>
<dbReference type="Pfam" id="PF08488">
    <property type="entry name" value="WAK"/>
    <property type="match status" value="1"/>
</dbReference>
<proteinExistence type="predicted"/>
<dbReference type="InterPro" id="IPR008271">
    <property type="entry name" value="Ser/Thr_kinase_AS"/>
</dbReference>
<keyword evidence="5 17" id="KW-0812">Transmembrane</keyword>
<keyword evidence="9" id="KW-0067">ATP-binding</keyword>
<accession>A0A8T1N836</accession>
<evidence type="ECO:0000313" key="20">
    <source>
        <dbReference type="EMBL" id="KAG6626152.1"/>
    </source>
</evidence>
<evidence type="ECO:0000256" key="9">
    <source>
        <dbReference type="ARBA" id="ARBA00022840"/>
    </source>
</evidence>
<comment type="caution">
    <text evidence="16">Lacks conserved residue(s) required for the propagation of feature annotation.</text>
</comment>
<evidence type="ECO:0000256" key="3">
    <source>
        <dbReference type="ARBA" id="ARBA00022536"/>
    </source>
</evidence>
<dbReference type="InterPro" id="IPR045274">
    <property type="entry name" value="WAK-like"/>
</dbReference>
<evidence type="ECO:0000259" key="19">
    <source>
        <dbReference type="PROSITE" id="PS50026"/>
    </source>
</evidence>
<keyword evidence="6" id="KW-0732">Signal</keyword>
<evidence type="ECO:0000256" key="11">
    <source>
        <dbReference type="ARBA" id="ARBA00023136"/>
    </source>
</evidence>
<dbReference type="InterPro" id="IPR013695">
    <property type="entry name" value="WAK"/>
</dbReference>
<dbReference type="GO" id="GO:0005509">
    <property type="term" value="F:calcium ion binding"/>
    <property type="evidence" value="ECO:0007669"/>
    <property type="project" value="InterPro"/>
</dbReference>
<comment type="subcellular location">
    <subcellularLocation>
        <location evidence="1">Membrane</location>
        <topology evidence="1">Single-pass type I membrane protein</topology>
    </subcellularLocation>
</comment>
<keyword evidence="7" id="KW-0677">Repeat</keyword>
<keyword evidence="11 17" id="KW-0472">Membrane</keyword>
<dbReference type="FunFam" id="2.10.25.10:FF:000038">
    <property type="entry name" value="Fibrillin 2"/>
    <property type="match status" value="1"/>
</dbReference>
<evidence type="ECO:0000256" key="4">
    <source>
        <dbReference type="ARBA" id="ARBA00022679"/>
    </source>
</evidence>
<dbReference type="CDD" id="cd00054">
    <property type="entry name" value="EGF_CA"/>
    <property type="match status" value="1"/>
</dbReference>
<evidence type="ECO:0000256" key="2">
    <source>
        <dbReference type="ARBA" id="ARBA00022527"/>
    </source>
</evidence>
<keyword evidence="8" id="KW-0547">Nucleotide-binding</keyword>
<feature type="domain" description="Protein kinase" evidence="18">
    <location>
        <begin position="225"/>
        <end position="640"/>
    </location>
</feature>
<dbReference type="PROSITE" id="PS01187">
    <property type="entry name" value="EGF_CA"/>
    <property type="match status" value="1"/>
</dbReference>
<dbReference type="SMART" id="SM00220">
    <property type="entry name" value="S_TKc"/>
    <property type="match status" value="1"/>
</dbReference>
<dbReference type="PANTHER" id="PTHR27005:SF280">
    <property type="entry name" value="WALL-ASSOCIATED RECEPTOR KINASE-LIKE 8"/>
    <property type="match status" value="1"/>
</dbReference>